<comment type="caution">
    <text evidence="3">The sequence shown here is derived from an EMBL/GenBank/DDBJ whole genome shotgun (WGS) entry which is preliminary data.</text>
</comment>
<sequence>MTKVKIVTDSTADLSEELVRELGISVVPLSITIDGVTFLDRVDITPQEFLTKMKQSTELPKSSQPAVGHFVELYDQLGSDGSEIISIHMTGGMSGTVASAENAARISESKVTVIDSMYISRALAFQVVEAAKMAKAGHTKDEIIKRVEKIKENSTLFVTVDTLENLVKGGRIGKGKALIGSLLNIKPIASLQDGVYTPVSKVRSHAKIVKFLSEKFAEDVRNKTIKGVAIAQVDAVELATNLKDAIKKLTGYTDVDIVETTPVISTHTGPGAIGFMYYVE</sequence>
<evidence type="ECO:0000313" key="3">
    <source>
        <dbReference type="EMBL" id="THE10384.1"/>
    </source>
</evidence>
<evidence type="ECO:0000256" key="2">
    <source>
        <dbReference type="ARBA" id="ARBA00023121"/>
    </source>
</evidence>
<evidence type="ECO:0000256" key="1">
    <source>
        <dbReference type="ARBA" id="ARBA00003238"/>
    </source>
</evidence>
<dbReference type="NCBIfam" id="TIGR00762">
    <property type="entry name" value="DegV"/>
    <property type="match status" value="1"/>
</dbReference>
<dbReference type="Proteomes" id="UP000306477">
    <property type="component" value="Unassembled WGS sequence"/>
</dbReference>
<proteinExistence type="predicted"/>
<dbReference type="STRING" id="1033734.GCA_000285535_03997"/>
<dbReference type="Pfam" id="PF02645">
    <property type="entry name" value="DegV"/>
    <property type="match status" value="1"/>
</dbReference>
<organism evidence="3 4">
    <name type="scientific">Bacillus timonensis</name>
    <dbReference type="NCBI Taxonomy" id="1033734"/>
    <lineage>
        <taxon>Bacteria</taxon>
        <taxon>Bacillati</taxon>
        <taxon>Bacillota</taxon>
        <taxon>Bacilli</taxon>
        <taxon>Bacillales</taxon>
        <taxon>Bacillaceae</taxon>
        <taxon>Bacillus</taxon>
    </lineage>
</organism>
<dbReference type="RefSeq" id="WP_136381151.1">
    <property type="nucleotide sequence ID" value="NZ_SLUB01000048.1"/>
</dbReference>
<dbReference type="OrthoDB" id="5429275at2"/>
<dbReference type="AlphaFoldDB" id="A0A4S3PMG2"/>
<keyword evidence="4" id="KW-1185">Reference proteome</keyword>
<dbReference type="InterPro" id="IPR050270">
    <property type="entry name" value="DegV_domain_contain"/>
</dbReference>
<gene>
    <name evidence="3" type="ORF">E1I69_19035</name>
</gene>
<dbReference type="SUPFAM" id="SSF82549">
    <property type="entry name" value="DAK1/DegV-like"/>
    <property type="match status" value="1"/>
</dbReference>
<dbReference type="EMBL" id="SLUB01000048">
    <property type="protein sequence ID" value="THE10384.1"/>
    <property type="molecule type" value="Genomic_DNA"/>
</dbReference>
<protein>
    <submittedName>
        <fullName evidence="3">DegV family protein</fullName>
    </submittedName>
</protein>
<comment type="function">
    <text evidence="1">May bind long-chain fatty acids, such as palmitate, and may play a role in lipid transport or fatty acid metabolism.</text>
</comment>
<accession>A0A4S3PMG2</accession>
<dbReference type="InterPro" id="IPR003797">
    <property type="entry name" value="DegV"/>
</dbReference>
<dbReference type="InterPro" id="IPR043168">
    <property type="entry name" value="DegV_C"/>
</dbReference>
<dbReference type="Gene3D" id="3.30.1180.10">
    <property type="match status" value="1"/>
</dbReference>
<dbReference type="Gene3D" id="3.40.50.10170">
    <property type="match status" value="1"/>
</dbReference>
<evidence type="ECO:0000313" key="4">
    <source>
        <dbReference type="Proteomes" id="UP000306477"/>
    </source>
</evidence>
<dbReference type="GO" id="GO:0008289">
    <property type="term" value="F:lipid binding"/>
    <property type="evidence" value="ECO:0007669"/>
    <property type="project" value="UniProtKB-KW"/>
</dbReference>
<keyword evidence="2" id="KW-0446">Lipid-binding</keyword>
<name>A0A4S3PMG2_9BACI</name>
<dbReference type="PROSITE" id="PS51482">
    <property type="entry name" value="DEGV"/>
    <property type="match status" value="1"/>
</dbReference>
<reference evidence="3 4" key="1">
    <citation type="journal article" date="2019" name="Indoor Air">
        <title>Impacts of indoor surface finishes on bacterial viability.</title>
        <authorList>
            <person name="Hu J."/>
            <person name="Maamar S.B."/>
            <person name="Glawe A.J."/>
            <person name="Gottel N."/>
            <person name="Gilbert J.A."/>
            <person name="Hartmann E.M."/>
        </authorList>
    </citation>
    <scope>NUCLEOTIDE SEQUENCE [LARGE SCALE GENOMIC DNA]</scope>
    <source>
        <strain evidence="3 4">AF060A6</strain>
    </source>
</reference>
<dbReference type="PANTHER" id="PTHR33434:SF8">
    <property type="entry name" value="DEGV DOMAIN-CONTAINING PROTEIN SPR1019"/>
    <property type="match status" value="1"/>
</dbReference>
<dbReference type="PANTHER" id="PTHR33434">
    <property type="entry name" value="DEGV DOMAIN-CONTAINING PROTEIN DR_1986-RELATED"/>
    <property type="match status" value="1"/>
</dbReference>